<dbReference type="RefSeq" id="WP_055168980.1">
    <property type="nucleotide sequence ID" value="NZ_CYXX01000010.1"/>
</dbReference>
<keyword evidence="2" id="KW-1133">Transmembrane helix</keyword>
<feature type="region of interest" description="Disordered" evidence="1">
    <location>
        <begin position="88"/>
        <end position="218"/>
    </location>
</feature>
<dbReference type="InterPro" id="IPR016186">
    <property type="entry name" value="C-type_lectin-like/link_sf"/>
</dbReference>
<feature type="compositionally biased region" description="Gly residues" evidence="1">
    <location>
        <begin position="1764"/>
        <end position="1773"/>
    </location>
</feature>
<feature type="compositionally biased region" description="Low complexity" evidence="1">
    <location>
        <begin position="1693"/>
        <end position="1703"/>
    </location>
</feature>
<gene>
    <name evidence="4" type="ORF">ERS852444_01604</name>
</gene>
<feature type="signal peptide" evidence="3">
    <location>
        <begin position="1"/>
        <end position="28"/>
    </location>
</feature>
<feature type="compositionally biased region" description="Polar residues" evidence="1">
    <location>
        <begin position="166"/>
        <end position="196"/>
    </location>
</feature>
<feature type="compositionally biased region" description="Low complexity" evidence="1">
    <location>
        <begin position="93"/>
        <end position="130"/>
    </location>
</feature>
<reference evidence="4 5" key="1">
    <citation type="submission" date="2015-09" db="EMBL/GenBank/DDBJ databases">
        <authorList>
            <consortium name="Pathogen Informatics"/>
        </authorList>
    </citation>
    <scope>NUCLEOTIDE SEQUENCE [LARGE SCALE GENOMIC DNA]</scope>
    <source>
        <strain evidence="4 5">2789STDY5608887</strain>
    </source>
</reference>
<feature type="compositionally biased region" description="Low complexity" evidence="1">
    <location>
        <begin position="1986"/>
        <end position="1995"/>
    </location>
</feature>
<feature type="compositionally biased region" description="Acidic residues" evidence="1">
    <location>
        <begin position="2034"/>
        <end position="2058"/>
    </location>
</feature>
<accession>A0A173TP05</accession>
<feature type="compositionally biased region" description="Gly residues" evidence="1">
    <location>
        <begin position="1704"/>
        <end position="1730"/>
    </location>
</feature>
<keyword evidence="2" id="KW-0472">Membrane</keyword>
<evidence type="ECO:0000313" key="5">
    <source>
        <dbReference type="Proteomes" id="UP000095453"/>
    </source>
</evidence>
<evidence type="ECO:0000256" key="3">
    <source>
        <dbReference type="SAM" id="SignalP"/>
    </source>
</evidence>
<dbReference type="EMBL" id="CYXX01000010">
    <property type="protein sequence ID" value="CUN03747.1"/>
    <property type="molecule type" value="Genomic_DNA"/>
</dbReference>
<proteinExistence type="predicted"/>
<feature type="compositionally biased region" description="Gly residues" evidence="1">
    <location>
        <begin position="1671"/>
        <end position="1692"/>
    </location>
</feature>
<feature type="compositionally biased region" description="Gly residues" evidence="1">
    <location>
        <begin position="1954"/>
        <end position="1985"/>
    </location>
</feature>
<feature type="transmembrane region" description="Helical" evidence="2">
    <location>
        <begin position="2097"/>
        <end position="2114"/>
    </location>
</feature>
<feature type="compositionally biased region" description="Gly residues" evidence="1">
    <location>
        <begin position="1825"/>
        <end position="1941"/>
    </location>
</feature>
<dbReference type="Proteomes" id="UP000095453">
    <property type="component" value="Unassembled WGS sequence"/>
</dbReference>
<feature type="region of interest" description="Disordered" evidence="1">
    <location>
        <begin position="1667"/>
        <end position="2082"/>
    </location>
</feature>
<feature type="compositionally biased region" description="Low complexity" evidence="1">
    <location>
        <begin position="1942"/>
        <end position="1953"/>
    </location>
</feature>
<feature type="compositionally biased region" description="Low complexity" evidence="1">
    <location>
        <begin position="1774"/>
        <end position="1787"/>
    </location>
</feature>
<feature type="chain" id="PRO_5008012473" evidence="3">
    <location>
        <begin position="29"/>
        <end position="2126"/>
    </location>
</feature>
<feature type="compositionally biased region" description="Gly residues" evidence="1">
    <location>
        <begin position="1788"/>
        <end position="1797"/>
    </location>
</feature>
<organism evidence="4 5">
    <name type="scientific">Roseburia inulinivorans</name>
    <dbReference type="NCBI Taxonomy" id="360807"/>
    <lineage>
        <taxon>Bacteria</taxon>
        <taxon>Bacillati</taxon>
        <taxon>Bacillota</taxon>
        <taxon>Clostridia</taxon>
        <taxon>Lachnospirales</taxon>
        <taxon>Lachnospiraceae</taxon>
        <taxon>Roseburia</taxon>
    </lineage>
</organism>
<sequence length="2126" mass="221648">MRRTKANRALTFVMAAALLIGSIHGVGAKEQSKAYDAPELTLLQGESDYDLTEGITYDSEKYTLSVTDTGNFDINVAGDYEISYALTEKESSVSETESVENTESADIIESTETVSGTETVDTTETIENTDQTPEGDDQTSGTDTADQDKPDQSADEDEADSAKDSVNSGNAGQTQGTSTGVGEVQGSENQNDGNTDTVKEESADTDTVNITEEQTPKAANATQEVINFSRTVKVVAAEEPVETYAADYEVAAYANVQGNYTVNLGTPVWTDETHQKFQFTNVKVDTQGNDISLMTITLSTGKLNDNIINDAWAKDNEKRSATWMFVNALSEKEIEEKISSWVFDYVSNMNVYISVNANESKGFENLTDMKITQWGKNGHYYLYIPQKVSWTKAHDLSSNYKLAGEQGYLVTFTSKDELVYIDNLQKDAVTWTGGTRLIRVDGRRLGNDKIARYEAGVLKYSSSYYWAAGPESGVELDYTLFAPREPNMTQRADNLIDGSMSDVNDYESCVMVFSGLSTLNDVPEGNHVTQTNVSGFFVEFGGYADGADPGQPDNTQKGETNVLVAPMDAEAVINGVKYAPLADALDTAQAGDTVEIVKDTVTAVTDKTLKKGVQLKSKDGTWFSAPNDAVDVTLDVAADGTVTLKDGTLNVSDNGTLNVYSPVDHNTYKVTTPAGASSVVVPNGTGDDTPYLRNHNTTGALTLKIGDVTYTYTNQSFDAITLVYIPDAMYRNELVTKAEVTADKSAVIKLDDGEENTVEIKGNGSAADKVTVERRTSDKKAEVKLPSGTKAKVFGHEVDTAPVGGVTVGQRNAVDTKYPDRDYIVIAVAGEKVTVDGIEYVATENNQKFYLGTFKAIVTIGSNAEITSGQKQTDVGYLKTYTVKISPKADYDLDQDNFIVTMKESDTGTVKNLTFADVCRVDPADGSITVTIPNVSGDITVNAAAKRQMTTLKVTGLAAANAKGSFKAVDASGNEYKLEQDGSINVNRNEELTLIFTPNDFSNPYYSDLTGEKGESFSILTALQETTNNTDLFAGAKTFNWKEKSYELKYTPTTSDVTLQAVFTPSHIVHVHVTGGTAEVKDTGLVTKESGADQFQHVIVKDNETVELELKDTTGTATTYKKAYWSNVDGSDDSDVSDQAFKGNGPSYTYTTQAVGKPQALNITFEEGQTVDVKVTHGKLVTGNDGVAWNDKGNSTYQTIVKNNGALKVNIKPEDGYGLKSITVNNVAIDIDAAIKSGEITWDGTTKTYSHTFAKVYQAWNVTVDFEKLHEIVFEDQKGNILNKTEHITVIDGDTIPAASFTKMQEEADKSKAENESLFVWVDKTDRTKIYNETTVMTAQTADVVTLIPVYRMNVIKGADGSVIAADDFVIHVNDVRKLTDTEAATLANVTAYDQSGSDISNTVTVEQTKLEELKKKTKGTYVDALTFMIAASGLTTGVEVEVTDDNPTITGKTAYTLTFKGRANETYKYQELDAQGTPTGNVSTILTDGDGKATITGLKKATPYQISHKKYGSVNGKTALVDAKDIAKQFEDRGAGDTIGNNATDRTEKAENSNVQVVVDADGNYKVIVKKDIDHTVEIPDTWGEVKIDLNDKTITGDKADDNNEAKPGLEFVKDANSNEHPGTNLEIVNGTIKGGDGSAKHPDGAAGIGASGDTADAGIIIGSNANVTGGNGANGTEGKDGGNGGAGIDGNGKITPTVSGTVTGGNGGKGGDSAAGIPGNGGNGGTGVSAGDKTITIKPGGTVKGGDAGNGGNATGDNTNPGGNGGNGGTGTETTQPGKTDNNGGTTSGGNGGDGGKSDNGNGGNGGNGGSGSTGESNNNGGTNSGGNGGNGGDSDKGNGGSGGNGGSSGETGGNGGNNTGGNGGNGGDSNNGNGGSGGNGGESNSGTGGNGGNGGDSNNGTGGNGGNGGESNSGNGGNGGDGGNGKNPGTGGNGGGSNSGNNGSSGSDGNRPGGNGGNNNGSGGNNGSNNGGNNSGNNGGNSNGNTNGTNTGVTDGKTNATDIAAADGNNASGGNKNNKHNRNNRNNNESDQADGEDVTEGTETDADTGSDDTTDVADSTETGADADGSGNTDDSIPADSSDADGHISFADCGFHWYPVILILVIAGYTVLRIRKIREEFDGE</sequence>
<evidence type="ECO:0000256" key="1">
    <source>
        <dbReference type="SAM" id="MobiDB-lite"/>
    </source>
</evidence>
<feature type="compositionally biased region" description="Gly residues" evidence="1">
    <location>
        <begin position="1744"/>
        <end position="1756"/>
    </location>
</feature>
<protein>
    <submittedName>
        <fullName evidence="4">Uncharacterized protein</fullName>
    </submittedName>
</protein>
<dbReference type="Gene3D" id="3.10.100.10">
    <property type="entry name" value="Mannose-Binding Protein A, subunit A"/>
    <property type="match status" value="1"/>
</dbReference>
<keyword evidence="3" id="KW-0732">Signal</keyword>
<evidence type="ECO:0000313" key="4">
    <source>
        <dbReference type="EMBL" id="CUN03747.1"/>
    </source>
</evidence>
<evidence type="ECO:0000256" key="2">
    <source>
        <dbReference type="SAM" id="Phobius"/>
    </source>
</evidence>
<feature type="compositionally biased region" description="Gly residues" evidence="1">
    <location>
        <begin position="1803"/>
        <end position="1815"/>
    </location>
</feature>
<feature type="compositionally biased region" description="Low complexity" evidence="1">
    <location>
        <begin position="2007"/>
        <end position="2019"/>
    </location>
</feature>
<dbReference type="SUPFAM" id="SSF56436">
    <property type="entry name" value="C-type lectin-like"/>
    <property type="match status" value="1"/>
</dbReference>
<dbReference type="InterPro" id="IPR016187">
    <property type="entry name" value="CTDL_fold"/>
</dbReference>
<keyword evidence="2" id="KW-0812">Transmembrane</keyword>
<name>A0A173TP05_9FIRM</name>
<feature type="region of interest" description="Disordered" evidence="1">
    <location>
        <begin position="1615"/>
        <end position="1650"/>
    </location>
</feature>